<reference evidence="1 2" key="1">
    <citation type="submission" date="2019-05" db="EMBL/GenBank/DDBJ databases">
        <title>Mikania micrantha, genome provides insights into the molecular mechanism of rapid growth.</title>
        <authorList>
            <person name="Liu B."/>
        </authorList>
    </citation>
    <scope>NUCLEOTIDE SEQUENCE [LARGE SCALE GENOMIC DNA]</scope>
    <source>
        <strain evidence="1">NLD-2019</strain>
        <tissue evidence="1">Leaf</tissue>
    </source>
</reference>
<dbReference type="AlphaFoldDB" id="A0A5N6NR57"/>
<keyword evidence="2" id="KW-1185">Reference proteome</keyword>
<sequence length="146" mass="17079">MISLGYIARCIWLGTHDWDGIRAGINEDCARRYQDRKNELKRYFDAYGGYNDVENAKNHPPDTQIQEAWEKIIDELFLNVDFRKRYVKNASNRSKQLYATAGGSSSYAQMRHDDMRETEISSMLKDWKMMHTKKGGGWVNETTKDD</sequence>
<accession>A0A5N6NR57</accession>
<organism evidence="1 2">
    <name type="scientific">Mikania micrantha</name>
    <name type="common">bitter vine</name>
    <dbReference type="NCBI Taxonomy" id="192012"/>
    <lineage>
        <taxon>Eukaryota</taxon>
        <taxon>Viridiplantae</taxon>
        <taxon>Streptophyta</taxon>
        <taxon>Embryophyta</taxon>
        <taxon>Tracheophyta</taxon>
        <taxon>Spermatophyta</taxon>
        <taxon>Magnoliopsida</taxon>
        <taxon>eudicotyledons</taxon>
        <taxon>Gunneridae</taxon>
        <taxon>Pentapetalae</taxon>
        <taxon>asterids</taxon>
        <taxon>campanulids</taxon>
        <taxon>Asterales</taxon>
        <taxon>Asteraceae</taxon>
        <taxon>Asteroideae</taxon>
        <taxon>Heliantheae alliance</taxon>
        <taxon>Eupatorieae</taxon>
        <taxon>Mikania</taxon>
    </lineage>
</organism>
<dbReference type="EMBL" id="SZYD01000010">
    <property type="protein sequence ID" value="KAD4982960.1"/>
    <property type="molecule type" value="Genomic_DNA"/>
</dbReference>
<name>A0A5N6NR57_9ASTR</name>
<gene>
    <name evidence="1" type="ORF">E3N88_19631</name>
</gene>
<comment type="caution">
    <text evidence="1">The sequence shown here is derived from an EMBL/GenBank/DDBJ whole genome shotgun (WGS) entry which is preliminary data.</text>
</comment>
<dbReference type="Proteomes" id="UP000326396">
    <property type="component" value="Linkage Group LG18"/>
</dbReference>
<evidence type="ECO:0000313" key="1">
    <source>
        <dbReference type="EMBL" id="KAD4982960.1"/>
    </source>
</evidence>
<evidence type="ECO:0000313" key="2">
    <source>
        <dbReference type="Proteomes" id="UP000326396"/>
    </source>
</evidence>
<protein>
    <submittedName>
        <fullName evidence="1">Uncharacterized protein</fullName>
    </submittedName>
</protein>
<dbReference type="OrthoDB" id="1650587at2759"/>
<proteinExistence type="predicted"/>